<reference evidence="1 2" key="1">
    <citation type="submission" date="2013-02" db="EMBL/GenBank/DDBJ databases">
        <title>A novel strain isolated from Lonar lake, Maharashtra, India.</title>
        <authorList>
            <person name="Singh A."/>
        </authorList>
    </citation>
    <scope>NUCLEOTIDE SEQUENCE [LARGE SCALE GENOMIC DNA]</scope>
    <source>
        <strain evidence="1 2">AK24</strain>
    </source>
</reference>
<accession>R7ZS88</accession>
<gene>
    <name evidence="1" type="ORF">ADIS_2574</name>
</gene>
<dbReference type="AlphaFoldDB" id="R7ZS88"/>
<evidence type="ECO:0000313" key="2">
    <source>
        <dbReference type="Proteomes" id="UP000013909"/>
    </source>
</evidence>
<dbReference type="PATRIC" id="fig|1288963.3.peg.2565"/>
<proteinExistence type="predicted"/>
<sequence>MKRWVLFAAMGMILAIYVGFVEIKGDEKTFTGLEVYVEGVSELYFVEEKEIHRMLENDFEQLKPGVKVSTIPLYELEKKVENHPFVKDAEVFVDLKGKVMVKVAQHIPLARITRPMAPDGYISTEGVILPTSTHFTPRVITIQGRGADRILETGSLGTDGDSLLELLHFIDRDKLWHAQISGIELLANGDVILQQQVGKQVIEFGKPESIEEKFKKISIYYTEIVPLKGWNTYERVNVKFKDQIICE</sequence>
<dbReference type="EMBL" id="AQHR01000070">
    <property type="protein sequence ID" value="EON76913.1"/>
    <property type="molecule type" value="Genomic_DNA"/>
</dbReference>
<organism evidence="1 2">
    <name type="scientific">Lunatimonas lonarensis</name>
    <dbReference type="NCBI Taxonomy" id="1232681"/>
    <lineage>
        <taxon>Bacteria</taxon>
        <taxon>Pseudomonadati</taxon>
        <taxon>Bacteroidota</taxon>
        <taxon>Cytophagia</taxon>
        <taxon>Cytophagales</taxon>
        <taxon>Cyclobacteriaceae</taxon>
    </lineage>
</organism>
<dbReference type="Proteomes" id="UP000013909">
    <property type="component" value="Unassembled WGS sequence"/>
</dbReference>
<protein>
    <submittedName>
        <fullName evidence="1">Cell division protein FtsQ</fullName>
    </submittedName>
</protein>
<keyword evidence="2" id="KW-1185">Reference proteome</keyword>
<dbReference type="STRING" id="1232681.ADIS_2574"/>
<keyword evidence="1" id="KW-0131">Cell cycle</keyword>
<name>R7ZS88_9BACT</name>
<comment type="caution">
    <text evidence="1">The sequence shown here is derived from an EMBL/GenBank/DDBJ whole genome shotgun (WGS) entry which is preliminary data.</text>
</comment>
<keyword evidence="1" id="KW-0132">Cell division</keyword>
<evidence type="ECO:0000313" key="1">
    <source>
        <dbReference type="EMBL" id="EON76913.1"/>
    </source>
</evidence>
<dbReference type="GO" id="GO:0051301">
    <property type="term" value="P:cell division"/>
    <property type="evidence" value="ECO:0007669"/>
    <property type="project" value="UniProtKB-KW"/>
</dbReference>